<dbReference type="InterPro" id="IPR000866">
    <property type="entry name" value="AhpC/TSA"/>
</dbReference>
<reference evidence="3" key="1">
    <citation type="submission" date="2021-05" db="EMBL/GenBank/DDBJ databases">
        <title>Complete genome sequence of the cellulolytic planctomycete Telmatocola sphagniphila SP2T and characterization of the first cellulase from planctomycetes.</title>
        <authorList>
            <person name="Rakitin A.L."/>
            <person name="Beletsky A.V."/>
            <person name="Naumoff D.G."/>
            <person name="Kulichevskaya I.S."/>
            <person name="Mardanov A.V."/>
            <person name="Ravin N.V."/>
            <person name="Dedysh S.N."/>
        </authorList>
    </citation>
    <scope>NUCLEOTIDE SEQUENCE</scope>
    <source>
        <strain evidence="3">SP2T</strain>
    </source>
</reference>
<dbReference type="SUPFAM" id="SSF52833">
    <property type="entry name" value="Thioredoxin-like"/>
    <property type="match status" value="1"/>
</dbReference>
<name>A0A8E6BC71_9BACT</name>
<evidence type="ECO:0000259" key="2">
    <source>
        <dbReference type="PROSITE" id="PS51352"/>
    </source>
</evidence>
<proteinExistence type="predicted"/>
<dbReference type="GO" id="GO:0016491">
    <property type="term" value="F:oxidoreductase activity"/>
    <property type="evidence" value="ECO:0007669"/>
    <property type="project" value="InterPro"/>
</dbReference>
<feature type="domain" description="Thioredoxin" evidence="2">
    <location>
        <begin position="30"/>
        <end position="177"/>
    </location>
</feature>
<protein>
    <submittedName>
        <fullName evidence="3">TlpA family protein disulfide reductase</fullName>
    </submittedName>
</protein>
<dbReference type="KEGG" id="tsph:KIH39_11440"/>
<dbReference type="InterPro" id="IPR036249">
    <property type="entry name" value="Thioredoxin-like_sf"/>
</dbReference>
<dbReference type="Gene3D" id="3.40.30.10">
    <property type="entry name" value="Glutaredoxin"/>
    <property type="match status" value="1"/>
</dbReference>
<evidence type="ECO:0000313" key="4">
    <source>
        <dbReference type="Proteomes" id="UP000676194"/>
    </source>
</evidence>
<accession>A0A8E6BC71</accession>
<dbReference type="InterPro" id="IPR050553">
    <property type="entry name" value="Thioredoxin_ResA/DsbE_sf"/>
</dbReference>
<keyword evidence="4" id="KW-1185">Reference proteome</keyword>
<feature type="signal peptide" evidence="1">
    <location>
        <begin position="1"/>
        <end position="20"/>
    </location>
</feature>
<dbReference type="RefSeq" id="WP_213499523.1">
    <property type="nucleotide sequence ID" value="NZ_CP074694.1"/>
</dbReference>
<dbReference type="InterPro" id="IPR013766">
    <property type="entry name" value="Thioredoxin_domain"/>
</dbReference>
<dbReference type="Pfam" id="PF00578">
    <property type="entry name" value="AhpC-TSA"/>
    <property type="match status" value="1"/>
</dbReference>
<dbReference type="EMBL" id="CP074694">
    <property type="protein sequence ID" value="QVL34488.1"/>
    <property type="molecule type" value="Genomic_DNA"/>
</dbReference>
<dbReference type="PANTHER" id="PTHR42852">
    <property type="entry name" value="THIOL:DISULFIDE INTERCHANGE PROTEIN DSBE"/>
    <property type="match status" value="1"/>
</dbReference>
<sequence>MWWYLTIFVLMSLGLACSSAPVETPVPEKHSVESKEPAPKLEKVTFEQFEKAVAGYKGQVVIVDVWGEFCIPCKKKFPSIMQMNKDLAKLGVVFMTVSRDEAENEKAVLEFLTKQKALIPNFILVDSEENIQEGSKRIDVTVPPQMHVFNRLGKLVKTFDNKNKEAEVEKFIRDLAEKK</sequence>
<gene>
    <name evidence="3" type="ORF">KIH39_11440</name>
</gene>
<dbReference type="Proteomes" id="UP000676194">
    <property type="component" value="Chromosome"/>
</dbReference>
<dbReference type="CDD" id="cd02966">
    <property type="entry name" value="TlpA_like_family"/>
    <property type="match status" value="1"/>
</dbReference>
<evidence type="ECO:0000256" key="1">
    <source>
        <dbReference type="SAM" id="SignalP"/>
    </source>
</evidence>
<dbReference type="PROSITE" id="PS51352">
    <property type="entry name" value="THIOREDOXIN_2"/>
    <property type="match status" value="1"/>
</dbReference>
<organism evidence="3 4">
    <name type="scientific">Telmatocola sphagniphila</name>
    <dbReference type="NCBI Taxonomy" id="1123043"/>
    <lineage>
        <taxon>Bacteria</taxon>
        <taxon>Pseudomonadati</taxon>
        <taxon>Planctomycetota</taxon>
        <taxon>Planctomycetia</taxon>
        <taxon>Gemmatales</taxon>
        <taxon>Gemmataceae</taxon>
    </lineage>
</organism>
<feature type="chain" id="PRO_5034619053" evidence="1">
    <location>
        <begin position="21"/>
        <end position="179"/>
    </location>
</feature>
<evidence type="ECO:0000313" key="3">
    <source>
        <dbReference type="EMBL" id="QVL34488.1"/>
    </source>
</evidence>
<keyword evidence="1" id="KW-0732">Signal</keyword>
<dbReference type="AlphaFoldDB" id="A0A8E6BC71"/>
<dbReference type="GO" id="GO:0016209">
    <property type="term" value="F:antioxidant activity"/>
    <property type="evidence" value="ECO:0007669"/>
    <property type="project" value="InterPro"/>
</dbReference>
<dbReference type="PANTHER" id="PTHR42852:SF13">
    <property type="entry name" value="PROTEIN DIPZ"/>
    <property type="match status" value="1"/>
</dbReference>